<dbReference type="PANTHER" id="PTHR45715">
    <property type="entry name" value="ATPASE H+-TRANSPORTING V1 SUBUNIT E1A-RELATED"/>
    <property type="match status" value="1"/>
</dbReference>
<evidence type="ECO:0000256" key="1">
    <source>
        <dbReference type="ARBA" id="ARBA00005901"/>
    </source>
</evidence>
<sequence>MEYYEKGETSQTSEKNTKYTEILEPYSTRVIQGEAQDRELVKSILPNVTTKYKDRPDTTGGIDLLAQNDKIKISNTLEARLELIAQQLVPQIRTALFGRNVNRRFTD</sequence>
<evidence type="ECO:0000256" key="2">
    <source>
        <dbReference type="ARBA" id="ARBA00022448"/>
    </source>
</evidence>
<keyword evidence="2" id="KW-0813">Transport</keyword>
<dbReference type="InterPro" id="IPR038495">
    <property type="entry name" value="ATPase_E_C"/>
</dbReference>
<name>A0ABQ9JG63_9CUCU</name>
<evidence type="ECO:0000256" key="3">
    <source>
        <dbReference type="ARBA" id="ARBA00023065"/>
    </source>
</evidence>
<comment type="caution">
    <text evidence="4">The sequence shown here is derived from an EMBL/GenBank/DDBJ whole genome shotgun (WGS) entry which is preliminary data.</text>
</comment>
<gene>
    <name evidence="4" type="ORF">NQ317_014072</name>
</gene>
<proteinExistence type="inferred from homology"/>
<reference evidence="4" key="1">
    <citation type="journal article" date="2023" name="Insect Mol. Biol.">
        <title>Genome sequencing provides insights into the evolution of gene families encoding plant cell wall-degrading enzymes in longhorned beetles.</title>
        <authorList>
            <person name="Shin N.R."/>
            <person name="Okamura Y."/>
            <person name="Kirsch R."/>
            <person name="Pauchet Y."/>
        </authorList>
    </citation>
    <scope>NUCLEOTIDE SEQUENCE</scope>
    <source>
        <strain evidence="4">MMC_N1</strain>
    </source>
</reference>
<accession>A0ABQ9JG63</accession>
<comment type="similarity">
    <text evidence="1">Belongs to the V-ATPase E subunit family.</text>
</comment>
<dbReference type="InterPro" id="IPR002842">
    <property type="entry name" value="ATPase_V1_Esu"/>
</dbReference>
<dbReference type="Pfam" id="PF01991">
    <property type="entry name" value="vATP-synt_E"/>
    <property type="match status" value="1"/>
</dbReference>
<dbReference type="Proteomes" id="UP001162164">
    <property type="component" value="Unassembled WGS sequence"/>
</dbReference>
<dbReference type="SUPFAM" id="SSF160527">
    <property type="entry name" value="V-type ATPase subunit E-like"/>
    <property type="match status" value="1"/>
</dbReference>
<dbReference type="Gene3D" id="3.30.2320.30">
    <property type="entry name" value="ATP synthase, E subunit, C-terminal"/>
    <property type="match status" value="1"/>
</dbReference>
<evidence type="ECO:0000313" key="4">
    <source>
        <dbReference type="EMBL" id="KAJ8976901.1"/>
    </source>
</evidence>
<evidence type="ECO:0000313" key="5">
    <source>
        <dbReference type="Proteomes" id="UP001162164"/>
    </source>
</evidence>
<organism evidence="4 5">
    <name type="scientific">Molorchus minor</name>
    <dbReference type="NCBI Taxonomy" id="1323400"/>
    <lineage>
        <taxon>Eukaryota</taxon>
        <taxon>Metazoa</taxon>
        <taxon>Ecdysozoa</taxon>
        <taxon>Arthropoda</taxon>
        <taxon>Hexapoda</taxon>
        <taxon>Insecta</taxon>
        <taxon>Pterygota</taxon>
        <taxon>Neoptera</taxon>
        <taxon>Endopterygota</taxon>
        <taxon>Coleoptera</taxon>
        <taxon>Polyphaga</taxon>
        <taxon>Cucujiformia</taxon>
        <taxon>Chrysomeloidea</taxon>
        <taxon>Cerambycidae</taxon>
        <taxon>Lamiinae</taxon>
        <taxon>Monochamini</taxon>
        <taxon>Molorchus</taxon>
    </lineage>
</organism>
<keyword evidence="3" id="KW-0406">Ion transport</keyword>
<dbReference type="EMBL" id="JAPWTJ010000612">
    <property type="protein sequence ID" value="KAJ8976901.1"/>
    <property type="molecule type" value="Genomic_DNA"/>
</dbReference>
<keyword evidence="5" id="KW-1185">Reference proteome</keyword>
<protein>
    <submittedName>
        <fullName evidence="4">Uncharacterized protein</fullName>
    </submittedName>
</protein>